<name>F4SAI4_MELLP</name>
<feature type="transmembrane region" description="Helical" evidence="9">
    <location>
        <begin position="196"/>
        <end position="216"/>
    </location>
</feature>
<dbReference type="Proteomes" id="UP000001072">
    <property type="component" value="Unassembled WGS sequence"/>
</dbReference>
<feature type="transmembrane region" description="Helical" evidence="9">
    <location>
        <begin position="335"/>
        <end position="353"/>
    </location>
</feature>
<keyword evidence="7 9" id="KW-0472">Membrane</keyword>
<dbReference type="GO" id="GO:0016020">
    <property type="term" value="C:membrane"/>
    <property type="evidence" value="ECO:0007669"/>
    <property type="project" value="UniProtKB-SubCell"/>
</dbReference>
<dbReference type="GO" id="GO:0006629">
    <property type="term" value="P:lipid metabolic process"/>
    <property type="evidence" value="ECO:0007669"/>
    <property type="project" value="InterPro"/>
</dbReference>
<dbReference type="KEGG" id="mlr:MELLADRAFT_113624"/>
<evidence type="ECO:0000256" key="2">
    <source>
        <dbReference type="ARBA" id="ARBA00005179"/>
    </source>
</evidence>
<dbReference type="AlphaFoldDB" id="F4SAI4"/>
<comment type="subcellular location">
    <subcellularLocation>
        <location evidence="1">Membrane</location>
        <topology evidence="1">Multi-pass membrane protein</topology>
    </subcellularLocation>
</comment>
<dbReference type="GO" id="GO:0008374">
    <property type="term" value="F:O-acyltransferase activity"/>
    <property type="evidence" value="ECO:0007669"/>
    <property type="project" value="InterPro"/>
</dbReference>
<feature type="transmembrane region" description="Helical" evidence="9">
    <location>
        <begin position="398"/>
        <end position="417"/>
    </location>
</feature>
<evidence type="ECO:0000313" key="12">
    <source>
        <dbReference type="Proteomes" id="UP000001072"/>
    </source>
</evidence>
<dbReference type="InterPro" id="IPR032805">
    <property type="entry name" value="Wax_synthase_dom"/>
</dbReference>
<dbReference type="OrthoDB" id="1077582at2759"/>
<feature type="transmembrane region" description="Helical" evidence="9">
    <location>
        <begin position="261"/>
        <end position="286"/>
    </location>
</feature>
<dbReference type="PANTHER" id="PTHR31595:SF57">
    <property type="entry name" value="OS04G0481900 PROTEIN"/>
    <property type="match status" value="1"/>
</dbReference>
<keyword evidence="5 9" id="KW-0812">Transmembrane</keyword>
<dbReference type="VEuPathDB" id="FungiDB:MELLADRAFT_113624"/>
<dbReference type="Pfam" id="PF13813">
    <property type="entry name" value="MBOAT_2"/>
    <property type="match status" value="1"/>
</dbReference>
<evidence type="ECO:0000256" key="6">
    <source>
        <dbReference type="ARBA" id="ARBA00022989"/>
    </source>
</evidence>
<organism evidence="12">
    <name type="scientific">Melampsora larici-populina (strain 98AG31 / pathotype 3-4-7)</name>
    <name type="common">Poplar leaf rust fungus</name>
    <dbReference type="NCBI Taxonomy" id="747676"/>
    <lineage>
        <taxon>Eukaryota</taxon>
        <taxon>Fungi</taxon>
        <taxon>Dikarya</taxon>
        <taxon>Basidiomycota</taxon>
        <taxon>Pucciniomycotina</taxon>
        <taxon>Pucciniomycetes</taxon>
        <taxon>Pucciniales</taxon>
        <taxon>Melampsoraceae</taxon>
        <taxon>Melampsora</taxon>
    </lineage>
</organism>
<dbReference type="RefSeq" id="XP_007418403.1">
    <property type="nucleotide sequence ID" value="XM_007418341.1"/>
</dbReference>
<protein>
    <recommendedName>
        <fullName evidence="10">Wax synthase domain-containing protein</fullName>
    </recommendedName>
</protein>
<evidence type="ECO:0000256" key="9">
    <source>
        <dbReference type="SAM" id="Phobius"/>
    </source>
</evidence>
<proteinExistence type="inferred from homology"/>
<evidence type="ECO:0000259" key="10">
    <source>
        <dbReference type="Pfam" id="PF13813"/>
    </source>
</evidence>
<keyword evidence="4" id="KW-0808">Transferase</keyword>
<comment type="similarity">
    <text evidence="3">Belongs to the wax synthase family.</text>
</comment>
<comment type="pathway">
    <text evidence="2">Secondary metabolite biosynthesis.</text>
</comment>
<dbReference type="eggNOG" id="ENOG502SI5I">
    <property type="taxonomic scope" value="Eukaryota"/>
</dbReference>
<accession>F4SAI4</accession>
<sequence length="467" mass="53469">MLSSIINTFSNPTEPTHCTQPSYKTFLYTLPIFIQCSLLHPSFSNSLVLSNLRVLLTPLNVILSLSLSIDFCFKPLEFTGLGNFVLGILSVYLVCKSLEWGLLGGFWTGMYWERVEMDGRGLGGSEKSVENKDQEKEKDQVKDKDKEVMKNLEVANGNASWSEIFGWTVMQSFSIRGLQYGWGPKKKLEAPKFKEILIRTILLNSLQVIVLGFLIISKNSKKTINLFNLIGFPVNWFTNGISELVYTFCFGTWFATSLDVAWSMFTLLCLSIHQLHSTGLFCTPLFGRPLESDSLEIFWGKAWHQLLRRPALVCAGIPASQLVRKIGFGKQVQRIVGLFASFFLVGVLHEFAIHSVARPPHPSSHIYTQEFPSSLIYFLLQPIGIIMERYVIPWIPKFLGGGKLWVLMFSLITATPYRRQYVDRFRLIDKVYAHPDQWNFWSFVMPGGMMNLLETYRYLFVRNSDYF</sequence>
<dbReference type="InParanoid" id="F4SAI4"/>
<feature type="compositionally biased region" description="Basic and acidic residues" evidence="8">
    <location>
        <begin position="127"/>
        <end position="142"/>
    </location>
</feature>
<evidence type="ECO:0000256" key="3">
    <source>
        <dbReference type="ARBA" id="ARBA00007282"/>
    </source>
</evidence>
<reference evidence="12" key="1">
    <citation type="journal article" date="2011" name="Proc. Natl. Acad. Sci. U.S.A.">
        <title>Obligate biotrophy features unraveled by the genomic analysis of rust fungi.</title>
        <authorList>
            <person name="Duplessis S."/>
            <person name="Cuomo C.A."/>
            <person name="Lin Y.-C."/>
            <person name="Aerts A."/>
            <person name="Tisserant E."/>
            <person name="Veneault-Fourrey C."/>
            <person name="Joly D.L."/>
            <person name="Hacquard S."/>
            <person name="Amselem J."/>
            <person name="Cantarel B.L."/>
            <person name="Chiu R."/>
            <person name="Coutinho P.M."/>
            <person name="Feau N."/>
            <person name="Field M."/>
            <person name="Frey P."/>
            <person name="Gelhaye E."/>
            <person name="Goldberg J."/>
            <person name="Grabherr M.G."/>
            <person name="Kodira C.D."/>
            <person name="Kohler A."/>
            <person name="Kuees U."/>
            <person name="Lindquist E.A."/>
            <person name="Lucas S.M."/>
            <person name="Mago R."/>
            <person name="Mauceli E."/>
            <person name="Morin E."/>
            <person name="Murat C."/>
            <person name="Pangilinan J.L."/>
            <person name="Park R."/>
            <person name="Pearson M."/>
            <person name="Quesneville H."/>
            <person name="Rouhier N."/>
            <person name="Sakthikumar S."/>
            <person name="Salamov A.A."/>
            <person name="Schmutz J."/>
            <person name="Selles B."/>
            <person name="Shapiro H."/>
            <person name="Tanguay P."/>
            <person name="Tuskan G.A."/>
            <person name="Henrissat B."/>
            <person name="Van de Peer Y."/>
            <person name="Rouze P."/>
            <person name="Ellis J.G."/>
            <person name="Dodds P.N."/>
            <person name="Schein J.E."/>
            <person name="Zhong S."/>
            <person name="Hamelin R.C."/>
            <person name="Grigoriev I.V."/>
            <person name="Szabo L.J."/>
            <person name="Martin F."/>
        </authorList>
    </citation>
    <scope>NUCLEOTIDE SEQUENCE [LARGE SCALE GENOMIC DNA]</scope>
    <source>
        <strain evidence="12">98AG31 / pathotype 3-4-7</strain>
    </source>
</reference>
<feature type="region of interest" description="Disordered" evidence="8">
    <location>
        <begin position="123"/>
        <end position="142"/>
    </location>
</feature>
<gene>
    <name evidence="11" type="ORF">MELLADRAFT_113624</name>
</gene>
<dbReference type="PANTHER" id="PTHR31595">
    <property type="entry name" value="LONG-CHAIN-ALCOHOL O-FATTY-ACYLTRANSFERASE 3-RELATED"/>
    <property type="match status" value="1"/>
</dbReference>
<dbReference type="GeneID" id="18925040"/>
<evidence type="ECO:0000256" key="5">
    <source>
        <dbReference type="ARBA" id="ARBA00022692"/>
    </source>
</evidence>
<dbReference type="InterPro" id="IPR044851">
    <property type="entry name" value="Wax_synthase"/>
</dbReference>
<evidence type="ECO:0000313" key="11">
    <source>
        <dbReference type="EMBL" id="EGF98351.1"/>
    </source>
</evidence>
<dbReference type="HOGENOM" id="CLU_030439_0_0_1"/>
<evidence type="ECO:0000256" key="4">
    <source>
        <dbReference type="ARBA" id="ARBA00022679"/>
    </source>
</evidence>
<keyword evidence="12" id="KW-1185">Reference proteome</keyword>
<evidence type="ECO:0000256" key="1">
    <source>
        <dbReference type="ARBA" id="ARBA00004141"/>
    </source>
</evidence>
<keyword evidence="6 9" id="KW-1133">Transmembrane helix</keyword>
<evidence type="ECO:0000256" key="7">
    <source>
        <dbReference type="ARBA" id="ARBA00023136"/>
    </source>
</evidence>
<evidence type="ECO:0000256" key="8">
    <source>
        <dbReference type="SAM" id="MobiDB-lite"/>
    </source>
</evidence>
<feature type="domain" description="Wax synthase" evidence="10">
    <location>
        <begin position="282"/>
        <end position="362"/>
    </location>
</feature>
<dbReference type="EMBL" id="GL883178">
    <property type="protein sequence ID" value="EGF98351.1"/>
    <property type="molecule type" value="Genomic_DNA"/>
</dbReference>